<dbReference type="EMBL" id="JACAZH010000011">
    <property type="protein sequence ID" value="KAF7354712.1"/>
    <property type="molecule type" value="Genomic_DNA"/>
</dbReference>
<reference evidence="1" key="1">
    <citation type="submission" date="2020-05" db="EMBL/GenBank/DDBJ databases">
        <title>Mycena genomes resolve the evolution of fungal bioluminescence.</title>
        <authorList>
            <person name="Tsai I.J."/>
        </authorList>
    </citation>
    <scope>NUCLEOTIDE SEQUENCE</scope>
    <source>
        <strain evidence="1">160909Yilan</strain>
    </source>
</reference>
<dbReference type="PANTHER" id="PTHR10826:SF1">
    <property type="entry name" value="COMPLEMENT COMPONENT 1 Q SUBCOMPONENT-BINDING PROTEIN, MITOCHONDRIAL"/>
    <property type="match status" value="1"/>
</dbReference>
<keyword evidence="2" id="KW-1185">Reference proteome</keyword>
<dbReference type="InterPro" id="IPR036561">
    <property type="entry name" value="MAM33_sf"/>
</dbReference>
<dbReference type="GO" id="GO:0042256">
    <property type="term" value="P:cytosolic ribosome assembly"/>
    <property type="evidence" value="ECO:0007669"/>
    <property type="project" value="TreeGrafter"/>
</dbReference>
<dbReference type="Gene3D" id="3.10.280.10">
    <property type="entry name" value="Mitochondrial glycoprotein"/>
    <property type="match status" value="1"/>
</dbReference>
<protein>
    <submittedName>
        <fullName evidence="1">F-box domain-containing protein</fullName>
    </submittedName>
</protein>
<dbReference type="Pfam" id="PF02330">
    <property type="entry name" value="MAM33"/>
    <property type="match status" value="1"/>
</dbReference>
<name>A0A8H6YA71_9AGAR</name>
<comment type="caution">
    <text evidence="1">The sequence shown here is derived from an EMBL/GenBank/DDBJ whole genome shotgun (WGS) entry which is preliminary data.</text>
</comment>
<gene>
    <name evidence="1" type="ORF">MSAN_01385000</name>
</gene>
<dbReference type="PANTHER" id="PTHR10826">
    <property type="entry name" value="COMPLEMENT COMPONENT 1"/>
    <property type="match status" value="1"/>
</dbReference>
<dbReference type="OrthoDB" id="278212at2759"/>
<evidence type="ECO:0000313" key="1">
    <source>
        <dbReference type="EMBL" id="KAF7354712.1"/>
    </source>
</evidence>
<dbReference type="InterPro" id="IPR003428">
    <property type="entry name" value="MAM33"/>
</dbReference>
<evidence type="ECO:0000313" key="2">
    <source>
        <dbReference type="Proteomes" id="UP000623467"/>
    </source>
</evidence>
<organism evidence="1 2">
    <name type="scientific">Mycena sanguinolenta</name>
    <dbReference type="NCBI Taxonomy" id="230812"/>
    <lineage>
        <taxon>Eukaryota</taxon>
        <taxon>Fungi</taxon>
        <taxon>Dikarya</taxon>
        <taxon>Basidiomycota</taxon>
        <taxon>Agaricomycotina</taxon>
        <taxon>Agaricomycetes</taxon>
        <taxon>Agaricomycetidae</taxon>
        <taxon>Agaricales</taxon>
        <taxon>Marasmiineae</taxon>
        <taxon>Mycenaceae</taxon>
        <taxon>Mycena</taxon>
    </lineage>
</organism>
<dbReference type="AlphaFoldDB" id="A0A8H6YA71"/>
<sequence>MSATRTFRQLAAASGRISSRQLCSSSLARLPLLGRTVSRIPVASRAFSVSARSLKAGSSDVMLSQKLSEELKYETEETPAEEPEFLTVFREQGVWKIHDTPGSQEVVFERQFGNENIRLTFSIADLHTQEPPEEFNEGEEGETPEDMSGDILRVVASITKSSVPGALELDMTLQNGHFLVETVTHYDDAKLGTVISVENDWKRRGLYVGPDFATLDVAVQEQFEKFLEERDIGESLAFFIPDYAGFKEQREYVNWLQSVKSFVEA</sequence>
<accession>A0A8H6YA71</accession>
<dbReference type="SUPFAM" id="SSF54529">
    <property type="entry name" value="Mitochondrial glycoprotein MAM33-like"/>
    <property type="match status" value="1"/>
</dbReference>
<dbReference type="Proteomes" id="UP000623467">
    <property type="component" value="Unassembled WGS sequence"/>
</dbReference>
<proteinExistence type="predicted"/>
<dbReference type="GO" id="GO:0005759">
    <property type="term" value="C:mitochondrial matrix"/>
    <property type="evidence" value="ECO:0007669"/>
    <property type="project" value="InterPro"/>
</dbReference>